<comment type="caution">
    <text evidence="2">The sequence shown here is derived from an EMBL/GenBank/DDBJ whole genome shotgun (WGS) entry which is preliminary data.</text>
</comment>
<gene>
    <name evidence="2" type="ORF">E5676_scaffold384G003330</name>
    <name evidence="1" type="ORF">E6C27_scaffold1505G00430</name>
</gene>
<evidence type="ECO:0000313" key="4">
    <source>
        <dbReference type="Proteomes" id="UP000321947"/>
    </source>
</evidence>
<dbReference type="OrthoDB" id="415023at2759"/>
<proteinExistence type="predicted"/>
<dbReference type="Proteomes" id="UP000321393">
    <property type="component" value="Unassembled WGS sequence"/>
</dbReference>
<evidence type="ECO:0000313" key="1">
    <source>
        <dbReference type="EMBL" id="KAA0063368.1"/>
    </source>
</evidence>
<dbReference type="Proteomes" id="UP000321947">
    <property type="component" value="Unassembled WGS sequence"/>
</dbReference>
<dbReference type="EMBL" id="SSTE01002753">
    <property type="protein sequence ID" value="KAA0063368.1"/>
    <property type="molecule type" value="Genomic_DNA"/>
</dbReference>
<dbReference type="EMBL" id="SSTD01002424">
    <property type="protein sequence ID" value="TYK28071.1"/>
    <property type="molecule type" value="Genomic_DNA"/>
</dbReference>
<reference evidence="3 4" key="1">
    <citation type="submission" date="2019-08" db="EMBL/GenBank/DDBJ databases">
        <title>Draft genome sequences of two oriental melons (Cucumis melo L. var makuwa).</title>
        <authorList>
            <person name="Kwon S.-Y."/>
        </authorList>
    </citation>
    <scope>NUCLEOTIDE SEQUENCE [LARGE SCALE GENOMIC DNA]</scope>
    <source>
        <strain evidence="4">cv. Chang Bougi</strain>
        <strain evidence="3">cv. SW 3</strain>
        <tissue evidence="2">Leaf</tissue>
    </source>
</reference>
<evidence type="ECO:0000313" key="2">
    <source>
        <dbReference type="EMBL" id="TYK28071.1"/>
    </source>
</evidence>
<name>A0A5D3DWQ4_CUCMM</name>
<dbReference type="AlphaFoldDB" id="A0A5D3DWQ4"/>
<dbReference type="STRING" id="1194695.A0A5D3DWQ4"/>
<accession>A0A5D3DWQ4</accession>
<protein>
    <submittedName>
        <fullName evidence="2">OTU domain-containing protein</fullName>
    </submittedName>
</protein>
<evidence type="ECO:0000313" key="3">
    <source>
        <dbReference type="Proteomes" id="UP000321393"/>
    </source>
</evidence>
<sequence>MMTFKEWGYEVIDIDELLLIASYILFGWGKSHSEVELFEVLYVLEYKINTRHGVHTPRVNGEIPNVNDATLDHERLSGRLVTYGLAELQMEGDGNCQVNGEITLLYKQLQTEYVECLFLCDCCETLFYEFFLHC</sequence>
<organism evidence="2 4">
    <name type="scientific">Cucumis melo var. makuwa</name>
    <name type="common">Oriental melon</name>
    <dbReference type="NCBI Taxonomy" id="1194695"/>
    <lineage>
        <taxon>Eukaryota</taxon>
        <taxon>Viridiplantae</taxon>
        <taxon>Streptophyta</taxon>
        <taxon>Embryophyta</taxon>
        <taxon>Tracheophyta</taxon>
        <taxon>Spermatophyta</taxon>
        <taxon>Magnoliopsida</taxon>
        <taxon>eudicotyledons</taxon>
        <taxon>Gunneridae</taxon>
        <taxon>Pentapetalae</taxon>
        <taxon>rosids</taxon>
        <taxon>fabids</taxon>
        <taxon>Cucurbitales</taxon>
        <taxon>Cucurbitaceae</taxon>
        <taxon>Benincaseae</taxon>
        <taxon>Cucumis</taxon>
    </lineage>
</organism>